<feature type="region of interest" description="Disordered" evidence="1">
    <location>
        <begin position="57"/>
        <end position="103"/>
    </location>
</feature>
<name>A0A8R2NRY8_ACYPI</name>
<protein>
    <submittedName>
        <fullName evidence="2">Uncharacterized protein</fullName>
    </submittedName>
</protein>
<dbReference type="GeneID" id="115034214"/>
<evidence type="ECO:0000256" key="1">
    <source>
        <dbReference type="SAM" id="MobiDB-lite"/>
    </source>
</evidence>
<accession>A0A8R2NRY8</accession>
<sequence>MATNYNNIDRSAVNIILLEMLEEIMVNKMEGTYADETDERLVRLAAPLLSAIDTVPTTACGDVQTPESESESTLGGADGEESAENIETPVSSHRDGVPSGDALPLAAPLGNDFTVREDKNSKVSEAKVEENSVLCPEVESEEKIEPVRGEAVLNHFGELVGWLDPAAEAPAICDPPRTRWMSVKRFFRGLCCFCQ</sequence>
<dbReference type="Proteomes" id="UP000007819">
    <property type="component" value="Chromosome A2"/>
</dbReference>
<organism evidence="2 3">
    <name type="scientific">Acyrthosiphon pisum</name>
    <name type="common">Pea aphid</name>
    <dbReference type="NCBI Taxonomy" id="7029"/>
    <lineage>
        <taxon>Eukaryota</taxon>
        <taxon>Metazoa</taxon>
        <taxon>Ecdysozoa</taxon>
        <taxon>Arthropoda</taxon>
        <taxon>Hexapoda</taxon>
        <taxon>Insecta</taxon>
        <taxon>Pterygota</taxon>
        <taxon>Neoptera</taxon>
        <taxon>Paraneoptera</taxon>
        <taxon>Hemiptera</taxon>
        <taxon>Sternorrhyncha</taxon>
        <taxon>Aphidomorpha</taxon>
        <taxon>Aphidoidea</taxon>
        <taxon>Aphididae</taxon>
        <taxon>Macrosiphini</taxon>
        <taxon>Acyrthosiphon</taxon>
    </lineage>
</organism>
<dbReference type="OrthoDB" id="10401709at2759"/>
<dbReference type="AlphaFoldDB" id="A0A8R2NRY8"/>
<keyword evidence="3" id="KW-1185">Reference proteome</keyword>
<dbReference type="RefSeq" id="XP_029346140.1">
    <property type="nucleotide sequence ID" value="XM_029490280.1"/>
</dbReference>
<evidence type="ECO:0000313" key="2">
    <source>
        <dbReference type="EnsemblMetazoa" id="XP_029346140.1"/>
    </source>
</evidence>
<reference evidence="2" key="2">
    <citation type="submission" date="2022-06" db="UniProtKB">
        <authorList>
            <consortium name="EnsemblMetazoa"/>
        </authorList>
    </citation>
    <scope>IDENTIFICATION</scope>
</reference>
<dbReference type="KEGG" id="api:115034214"/>
<proteinExistence type="predicted"/>
<evidence type="ECO:0000313" key="3">
    <source>
        <dbReference type="Proteomes" id="UP000007819"/>
    </source>
</evidence>
<dbReference type="EnsemblMetazoa" id="XM_029490280.1">
    <property type="protein sequence ID" value="XP_029346140.1"/>
    <property type="gene ID" value="LOC115034214"/>
</dbReference>
<reference evidence="3" key="1">
    <citation type="submission" date="2010-06" db="EMBL/GenBank/DDBJ databases">
        <authorList>
            <person name="Jiang H."/>
            <person name="Abraham K."/>
            <person name="Ali S."/>
            <person name="Alsbrooks S.L."/>
            <person name="Anim B.N."/>
            <person name="Anosike U.S."/>
            <person name="Attaway T."/>
            <person name="Bandaranaike D.P."/>
            <person name="Battles P.K."/>
            <person name="Bell S.N."/>
            <person name="Bell A.V."/>
            <person name="Beltran B."/>
            <person name="Bickham C."/>
            <person name="Bustamante Y."/>
            <person name="Caleb T."/>
            <person name="Canada A."/>
            <person name="Cardenas V."/>
            <person name="Carter K."/>
            <person name="Chacko J."/>
            <person name="Chandrabose M.N."/>
            <person name="Chavez D."/>
            <person name="Chavez A."/>
            <person name="Chen L."/>
            <person name="Chu H.-S."/>
            <person name="Claassen K.J."/>
            <person name="Cockrell R."/>
            <person name="Collins M."/>
            <person name="Cooper J.A."/>
            <person name="Cree A."/>
            <person name="Curry S.M."/>
            <person name="Da Y."/>
            <person name="Dao M.D."/>
            <person name="Das B."/>
            <person name="Davila M.-L."/>
            <person name="Davy-Carroll L."/>
            <person name="Denson S."/>
            <person name="Dinh H."/>
            <person name="Ebong V.E."/>
            <person name="Edwards J.R."/>
            <person name="Egan A."/>
            <person name="El-Daye J."/>
            <person name="Escobedo L."/>
            <person name="Fernandez S."/>
            <person name="Fernando P.R."/>
            <person name="Flagg N."/>
            <person name="Forbes L.D."/>
            <person name="Fowler R.G."/>
            <person name="Fu Q."/>
            <person name="Gabisi R.A."/>
            <person name="Ganer J."/>
            <person name="Garbino Pronczuk A."/>
            <person name="Garcia R.M."/>
            <person name="Garner T."/>
            <person name="Garrett T.E."/>
            <person name="Gonzalez D.A."/>
            <person name="Hamid H."/>
            <person name="Hawkins E.S."/>
            <person name="Hirani K."/>
            <person name="Hogues M.E."/>
            <person name="Hollins B."/>
            <person name="Hsiao C.-H."/>
            <person name="Jabil R."/>
            <person name="James M.L."/>
            <person name="Jhangiani S.N."/>
            <person name="Johnson B."/>
            <person name="Johnson Q."/>
            <person name="Joshi V."/>
            <person name="Kalu J.B."/>
            <person name="Kam C."/>
            <person name="Kashfia A."/>
            <person name="Keebler J."/>
            <person name="Kisamo H."/>
            <person name="Kovar C.L."/>
            <person name="Lago L.A."/>
            <person name="Lai C.-Y."/>
            <person name="Laidlaw J."/>
            <person name="Lara F."/>
            <person name="Le T.-K."/>
            <person name="Lee S.L."/>
            <person name="Legall F.H."/>
            <person name="Lemon S.J."/>
            <person name="Lewis L.R."/>
            <person name="Li B."/>
            <person name="Liu Y."/>
            <person name="Liu Y.-S."/>
            <person name="Lopez J."/>
            <person name="Lozado R.J."/>
            <person name="Lu J."/>
            <person name="Madu R.C."/>
            <person name="Maheshwari M."/>
            <person name="Maheshwari R."/>
            <person name="Malloy K."/>
            <person name="Martinez E."/>
            <person name="Mathew T."/>
            <person name="Mercado I.C."/>
            <person name="Mercado C."/>
            <person name="Meyer B."/>
            <person name="Montgomery K."/>
            <person name="Morgan M.B."/>
            <person name="Munidasa M."/>
            <person name="Nazareth L.V."/>
            <person name="Nelson J."/>
            <person name="Ng B.M."/>
            <person name="Nguyen N.B."/>
            <person name="Nguyen P.Q."/>
            <person name="Nguyen T."/>
            <person name="Obregon M."/>
            <person name="Okwuonu G.O."/>
            <person name="Onwere C.G."/>
            <person name="Orozco G."/>
            <person name="Parra A."/>
            <person name="Patel S."/>
            <person name="Patil S."/>
            <person name="Perez A."/>
            <person name="Perez Y."/>
            <person name="Pham C."/>
            <person name="Primus E.L."/>
            <person name="Pu L.-L."/>
            <person name="Puazo M."/>
            <person name="Qin X."/>
            <person name="Quiroz J.B."/>
            <person name="Reese J."/>
            <person name="Richards S."/>
            <person name="Rives C.M."/>
            <person name="Robberts R."/>
            <person name="Ruiz S.J."/>
            <person name="Ruiz M.J."/>
            <person name="Santibanez J."/>
            <person name="Schneider B.W."/>
            <person name="Sisson I."/>
            <person name="Smith M."/>
            <person name="Sodergren E."/>
            <person name="Song X.-Z."/>
            <person name="Song B.B."/>
            <person name="Summersgill H."/>
            <person name="Thelus R."/>
            <person name="Thornton R.D."/>
            <person name="Trejos Z.Y."/>
            <person name="Usmani K."/>
            <person name="Vattathil S."/>
            <person name="Villasana D."/>
            <person name="Walker D.L."/>
            <person name="Wang S."/>
            <person name="Wang K."/>
            <person name="White C.S."/>
            <person name="Williams A.C."/>
            <person name="Williamson J."/>
            <person name="Wilson K."/>
            <person name="Woghiren I.O."/>
            <person name="Woodworth J.R."/>
            <person name="Worley K.C."/>
            <person name="Wright R.A."/>
            <person name="Wu W."/>
            <person name="Young L."/>
            <person name="Zhang L."/>
            <person name="Zhang J."/>
            <person name="Zhu Y."/>
            <person name="Muzny D.M."/>
            <person name="Weinstock G."/>
            <person name="Gibbs R.A."/>
        </authorList>
    </citation>
    <scope>NUCLEOTIDE SEQUENCE [LARGE SCALE GENOMIC DNA]</scope>
    <source>
        <strain evidence="3">LSR1</strain>
    </source>
</reference>